<protein>
    <recommendedName>
        <fullName evidence="2">DUF6699 domain-containing protein</fullName>
    </recommendedName>
</protein>
<name>A0A9P3UWH8_LYOSH</name>
<comment type="caution">
    <text evidence="3">The sequence shown here is derived from an EMBL/GenBank/DDBJ whole genome shotgun (WGS) entry which is preliminary data.</text>
</comment>
<keyword evidence="4" id="KW-1185">Reference proteome</keyword>
<evidence type="ECO:0000259" key="2">
    <source>
        <dbReference type="Pfam" id="PF20415"/>
    </source>
</evidence>
<evidence type="ECO:0000313" key="4">
    <source>
        <dbReference type="Proteomes" id="UP001063166"/>
    </source>
</evidence>
<reference evidence="3" key="1">
    <citation type="submission" date="2022-07" db="EMBL/GenBank/DDBJ databases">
        <title>The genome of Lyophyllum shimeji provides insight into the initial evolution of ectomycorrhizal fungal genome.</title>
        <authorList>
            <person name="Kobayashi Y."/>
            <person name="Shibata T."/>
            <person name="Hirakawa H."/>
            <person name="Shigenobu S."/>
            <person name="Nishiyama T."/>
            <person name="Yamada A."/>
            <person name="Hasebe M."/>
            <person name="Kawaguchi M."/>
        </authorList>
    </citation>
    <scope>NUCLEOTIDE SEQUENCE</scope>
    <source>
        <strain evidence="3">AT787</strain>
    </source>
</reference>
<dbReference type="InterPro" id="IPR046522">
    <property type="entry name" value="DUF6699"/>
</dbReference>
<sequence length="251" mass="28043">MVRFATPQSSPSTQPRAPFTLHPLLRYSQHDILPGHCTSLLWDLREAPIKSVRHISVPHMTLTERVLAQHATTPRVPTLRVTCGIFPDDWTIMAYNPEGLTLLDILEAIHDCLQAQLTPAEWDALSSKQRRRISAVFDLRWRVAPVPAKTHSGGILRADCLLSHSLFAGLTLFPSVSDGCVLTLRRPPLWNMSFQRQPSMITHPNLLRRTHQSTSFACGTENGSAIDAAAAEPNDQRDNKEDEEIQHGKAI</sequence>
<feature type="domain" description="DUF6699" evidence="2">
    <location>
        <begin position="40"/>
        <end position="171"/>
    </location>
</feature>
<evidence type="ECO:0000313" key="3">
    <source>
        <dbReference type="EMBL" id="GLB45116.1"/>
    </source>
</evidence>
<dbReference type="Pfam" id="PF20415">
    <property type="entry name" value="DUF6699"/>
    <property type="match status" value="1"/>
</dbReference>
<dbReference type="Proteomes" id="UP001063166">
    <property type="component" value="Unassembled WGS sequence"/>
</dbReference>
<accession>A0A9P3UWH8</accession>
<proteinExistence type="predicted"/>
<dbReference type="OrthoDB" id="3144234at2759"/>
<dbReference type="AlphaFoldDB" id="A0A9P3UWH8"/>
<organism evidence="3 4">
    <name type="scientific">Lyophyllum shimeji</name>
    <name type="common">Hon-shimeji</name>
    <name type="synonym">Tricholoma shimeji</name>
    <dbReference type="NCBI Taxonomy" id="47721"/>
    <lineage>
        <taxon>Eukaryota</taxon>
        <taxon>Fungi</taxon>
        <taxon>Dikarya</taxon>
        <taxon>Basidiomycota</taxon>
        <taxon>Agaricomycotina</taxon>
        <taxon>Agaricomycetes</taxon>
        <taxon>Agaricomycetidae</taxon>
        <taxon>Agaricales</taxon>
        <taxon>Tricholomatineae</taxon>
        <taxon>Lyophyllaceae</taxon>
        <taxon>Lyophyllum</taxon>
    </lineage>
</organism>
<gene>
    <name evidence="3" type="ORF">LshimejAT787_2000210</name>
</gene>
<evidence type="ECO:0000256" key="1">
    <source>
        <dbReference type="SAM" id="MobiDB-lite"/>
    </source>
</evidence>
<feature type="region of interest" description="Disordered" evidence="1">
    <location>
        <begin position="228"/>
        <end position="251"/>
    </location>
</feature>
<dbReference type="EMBL" id="BRPK01000020">
    <property type="protein sequence ID" value="GLB45116.1"/>
    <property type="molecule type" value="Genomic_DNA"/>
</dbReference>